<feature type="non-terminal residue" evidence="4">
    <location>
        <position position="62"/>
    </location>
</feature>
<dbReference type="PANTHER" id="PTHR13847">
    <property type="entry name" value="SARCOSINE DEHYDROGENASE-RELATED"/>
    <property type="match status" value="1"/>
</dbReference>
<dbReference type="PANTHER" id="PTHR13847:SF193">
    <property type="entry name" value="PYRUVATE DEHYDROGENASE PHOSPHATASE REGULATORY SUBUNIT, MITOCHONDRIAL"/>
    <property type="match status" value="1"/>
</dbReference>
<dbReference type="InterPro" id="IPR006076">
    <property type="entry name" value="FAD-dep_OxRdtase"/>
</dbReference>
<sequence>MKREARVVIVGGGVAGCSLLYHLAELGLTDAVLVEKNELTSGSTWHAAGLCTQFNASFNMMK</sequence>
<organism evidence="4">
    <name type="scientific">marine metagenome</name>
    <dbReference type="NCBI Taxonomy" id="408172"/>
    <lineage>
        <taxon>unclassified sequences</taxon>
        <taxon>metagenomes</taxon>
        <taxon>ecological metagenomes</taxon>
    </lineage>
</organism>
<dbReference type="PROSITE" id="PS51257">
    <property type="entry name" value="PROKAR_LIPOPROTEIN"/>
    <property type="match status" value="1"/>
</dbReference>
<dbReference type="AlphaFoldDB" id="A0A382Z3X4"/>
<dbReference type="EMBL" id="UINC01005475">
    <property type="protein sequence ID" value="SVA21563.1"/>
    <property type="molecule type" value="Genomic_DNA"/>
</dbReference>
<name>A0A382Z3X4_9ZZZZ</name>
<feature type="transmembrane region" description="Helical" evidence="1">
    <location>
        <begin position="7"/>
        <end position="24"/>
    </location>
</feature>
<protein>
    <recommendedName>
        <fullName evidence="2">FAD dependent oxidoreductase domain-containing protein</fullName>
    </recommendedName>
</protein>
<dbReference type="EMBL" id="UINC01180790">
    <property type="protein sequence ID" value="SVD90161.1"/>
    <property type="molecule type" value="Genomic_DNA"/>
</dbReference>
<keyword evidence="1" id="KW-1133">Transmembrane helix</keyword>
<keyword evidence="1" id="KW-0472">Membrane</keyword>
<dbReference type="InterPro" id="IPR036188">
    <property type="entry name" value="FAD/NAD-bd_sf"/>
</dbReference>
<gene>
    <name evidence="4" type="ORF">METZ01_LOCUS443015</name>
    <name evidence="3" type="ORF">METZ01_LOCUS74417</name>
</gene>
<evidence type="ECO:0000256" key="1">
    <source>
        <dbReference type="SAM" id="Phobius"/>
    </source>
</evidence>
<evidence type="ECO:0000259" key="2">
    <source>
        <dbReference type="Pfam" id="PF01266"/>
    </source>
</evidence>
<dbReference type="Gene3D" id="3.50.50.60">
    <property type="entry name" value="FAD/NAD(P)-binding domain"/>
    <property type="match status" value="1"/>
</dbReference>
<feature type="domain" description="FAD dependent oxidoreductase" evidence="2">
    <location>
        <begin position="6"/>
        <end position="53"/>
    </location>
</feature>
<dbReference type="Pfam" id="PF01266">
    <property type="entry name" value="DAO"/>
    <property type="match status" value="1"/>
</dbReference>
<evidence type="ECO:0000313" key="3">
    <source>
        <dbReference type="EMBL" id="SVA21563.1"/>
    </source>
</evidence>
<dbReference type="SUPFAM" id="SSF51905">
    <property type="entry name" value="FAD/NAD(P)-binding domain"/>
    <property type="match status" value="1"/>
</dbReference>
<evidence type="ECO:0000313" key="4">
    <source>
        <dbReference type="EMBL" id="SVD90161.1"/>
    </source>
</evidence>
<keyword evidence="1" id="KW-0812">Transmembrane</keyword>
<accession>A0A382Z3X4</accession>
<reference evidence="4" key="1">
    <citation type="submission" date="2018-05" db="EMBL/GenBank/DDBJ databases">
        <authorList>
            <person name="Lanie J.A."/>
            <person name="Ng W.-L."/>
            <person name="Kazmierczak K.M."/>
            <person name="Andrzejewski T.M."/>
            <person name="Davidsen T.M."/>
            <person name="Wayne K.J."/>
            <person name="Tettelin H."/>
            <person name="Glass J.I."/>
            <person name="Rusch D."/>
            <person name="Podicherti R."/>
            <person name="Tsui H.-C.T."/>
            <person name="Winkler M.E."/>
        </authorList>
    </citation>
    <scope>NUCLEOTIDE SEQUENCE</scope>
</reference>
<proteinExistence type="predicted"/>
<dbReference type="GO" id="GO:0005739">
    <property type="term" value="C:mitochondrion"/>
    <property type="evidence" value="ECO:0007669"/>
    <property type="project" value="TreeGrafter"/>
</dbReference>